<protein>
    <submittedName>
        <fullName evidence="4">PiggyBac transposable element-derived protein 3-like</fullName>
    </submittedName>
</protein>
<dbReference type="PANTHER" id="PTHR46599">
    <property type="entry name" value="PIGGYBAC TRANSPOSABLE ELEMENT-DERIVED PROTEIN 4"/>
    <property type="match status" value="1"/>
</dbReference>
<dbReference type="InterPro" id="IPR029526">
    <property type="entry name" value="PGBD"/>
</dbReference>
<feature type="compositionally biased region" description="Acidic residues" evidence="1">
    <location>
        <begin position="56"/>
        <end position="68"/>
    </location>
</feature>
<feature type="region of interest" description="Disordered" evidence="1">
    <location>
        <begin position="56"/>
        <end position="89"/>
    </location>
</feature>
<dbReference type="PANTHER" id="PTHR46599:SF6">
    <property type="entry name" value="DUAL SPECIFICITY PHOSPHATASE 26"/>
    <property type="match status" value="1"/>
</dbReference>
<dbReference type="Pfam" id="PF13843">
    <property type="entry name" value="DDE_Tnp_1_7"/>
    <property type="match status" value="1"/>
</dbReference>
<name>A0A6J2X3H0_SITOR</name>
<keyword evidence="3" id="KW-1185">Reference proteome</keyword>
<evidence type="ECO:0000313" key="4">
    <source>
        <dbReference type="RefSeq" id="XP_030745484.1"/>
    </source>
</evidence>
<dbReference type="OrthoDB" id="6763518at2759"/>
<evidence type="ECO:0000259" key="2">
    <source>
        <dbReference type="Pfam" id="PF13843"/>
    </source>
</evidence>
<gene>
    <name evidence="4" type="primary">LOC115874475</name>
</gene>
<dbReference type="RefSeq" id="XP_030745484.1">
    <property type="nucleotide sequence ID" value="XM_030889624.1"/>
</dbReference>
<accession>A0A6J2X3H0</accession>
<evidence type="ECO:0000313" key="3">
    <source>
        <dbReference type="Proteomes" id="UP000504635"/>
    </source>
</evidence>
<feature type="domain" description="PiggyBac transposable element-derived protein" evidence="2">
    <location>
        <begin position="136"/>
        <end position="503"/>
    </location>
</feature>
<feature type="compositionally biased region" description="Acidic residues" evidence="1">
    <location>
        <begin position="76"/>
        <end position="87"/>
    </location>
</feature>
<reference evidence="4" key="1">
    <citation type="submission" date="2025-08" db="UniProtKB">
        <authorList>
            <consortium name="RefSeq"/>
        </authorList>
    </citation>
    <scope>IDENTIFICATION</scope>
    <source>
        <tissue evidence="4">Gonads</tissue>
    </source>
</reference>
<proteinExistence type="predicted"/>
<organism evidence="3 4">
    <name type="scientific">Sitophilus oryzae</name>
    <name type="common">Rice weevil</name>
    <name type="synonym">Curculio oryzae</name>
    <dbReference type="NCBI Taxonomy" id="7048"/>
    <lineage>
        <taxon>Eukaryota</taxon>
        <taxon>Metazoa</taxon>
        <taxon>Ecdysozoa</taxon>
        <taxon>Arthropoda</taxon>
        <taxon>Hexapoda</taxon>
        <taxon>Insecta</taxon>
        <taxon>Pterygota</taxon>
        <taxon>Neoptera</taxon>
        <taxon>Endopterygota</taxon>
        <taxon>Coleoptera</taxon>
        <taxon>Polyphaga</taxon>
        <taxon>Cucujiformia</taxon>
        <taxon>Curculionidae</taxon>
        <taxon>Dryophthorinae</taxon>
        <taxon>Sitophilus</taxon>
    </lineage>
</organism>
<evidence type="ECO:0000256" key="1">
    <source>
        <dbReference type="SAM" id="MobiDB-lite"/>
    </source>
</evidence>
<dbReference type="AlphaFoldDB" id="A0A6J2X3H0"/>
<sequence length="614" mass="69796">MAYSSRNLSTEQLREILESEQFWEDEESAVHEVPDQEDDTTTLLDEVNTLEEIEAFADESDKEDDEAIFSDHNTDSELEVSDSDEEAPTITRNAWYGKDGTKWSKTPVIRGRTASHNLVTVLPGPKGTVRNNPPSTPLQAWSLLLTDDMLGQLVIYTNIKIGTCREKYRKFKRRLHSKKKCRPVFTSDTTLSEMRAFLGLLYLQGIFKSGHEDIRSMWATDGTGRPIFRATMSLARFSFLLSCIRFDDVTTRKERTITNKLAAISEFFDKFVENSKLSYSPGYYLTVDEMLIPFRGRCSFRMFIPSKPAKYGIKVQILTDAKTHYMVNAEIYCGAEIKTAEPKSKLSNPTRVVLRLAQCVEGTKRNITGDNWYSSVELLEALKEKKITYVGTLKKNKRAIPPEFLPHRNRQVGSSIFGFSASNTIVSYVPKKGKGVILLSSMHHSFSINQDTLKPEIIHFYNETKSGVDALDAKCAKYSTSRRTNRWPVAIFHAILNIAGVNSRVIYQFSKDGEEISRYDFIKQLGMQLIDEHVRSRMVNPKVPLKIHNLIADVLQITIPVEKEVTEPVIKSKRKRCGICPAKKDRKTAINCDGCKIPICNQCCKKMCPKCLDK</sequence>
<dbReference type="InParanoid" id="A0A6J2X3H0"/>
<dbReference type="Proteomes" id="UP000504635">
    <property type="component" value="Unplaced"/>
</dbReference>
<dbReference type="KEGG" id="soy:115874475"/>
<dbReference type="GeneID" id="115874475"/>